<keyword evidence="3" id="KW-0732">Signal</keyword>
<dbReference type="InterPro" id="IPR050309">
    <property type="entry name" value="Type-B_Carboxylest/Lipase"/>
</dbReference>
<dbReference type="Gene3D" id="3.40.50.1820">
    <property type="entry name" value="alpha/beta hydrolase"/>
    <property type="match status" value="1"/>
</dbReference>
<evidence type="ECO:0000256" key="2">
    <source>
        <dbReference type="ARBA" id="ARBA00022801"/>
    </source>
</evidence>
<dbReference type="InterPro" id="IPR002018">
    <property type="entry name" value="CarbesteraseB"/>
</dbReference>
<protein>
    <recommendedName>
        <fullName evidence="3">Carboxylic ester hydrolase</fullName>
        <ecNumber evidence="3">3.1.1.-</ecNumber>
    </recommendedName>
</protein>
<dbReference type="EMBL" id="BAABCM010000001">
    <property type="protein sequence ID" value="GAA3789959.1"/>
    <property type="molecule type" value="Genomic_DNA"/>
</dbReference>
<comment type="caution">
    <text evidence="5">The sequence shown here is derived from an EMBL/GenBank/DDBJ whole genome shotgun (WGS) entry which is preliminary data.</text>
</comment>
<feature type="chain" id="PRO_5044951548" description="Carboxylic ester hydrolase" evidence="3">
    <location>
        <begin position="24"/>
        <end position="543"/>
    </location>
</feature>
<reference evidence="6" key="1">
    <citation type="journal article" date="2019" name="Int. J. Syst. Evol. Microbiol.">
        <title>The Global Catalogue of Microorganisms (GCM) 10K type strain sequencing project: providing services to taxonomists for standard genome sequencing and annotation.</title>
        <authorList>
            <consortium name="The Broad Institute Genomics Platform"/>
            <consortium name="The Broad Institute Genome Sequencing Center for Infectious Disease"/>
            <person name="Wu L."/>
            <person name="Ma J."/>
        </authorList>
    </citation>
    <scope>NUCLEOTIDE SEQUENCE [LARGE SCALE GENOMIC DNA]</scope>
    <source>
        <strain evidence="6">JCM 17017</strain>
    </source>
</reference>
<dbReference type="RefSeq" id="WP_237335206.1">
    <property type="nucleotide sequence ID" value="NZ_BAABCM010000001.1"/>
</dbReference>
<dbReference type="SUPFAM" id="SSF53474">
    <property type="entry name" value="alpha/beta-Hydrolases"/>
    <property type="match status" value="1"/>
</dbReference>
<evidence type="ECO:0000313" key="5">
    <source>
        <dbReference type="EMBL" id="GAA3789959.1"/>
    </source>
</evidence>
<dbReference type="Proteomes" id="UP001501624">
    <property type="component" value="Unassembled WGS sequence"/>
</dbReference>
<proteinExistence type="inferred from homology"/>
<accession>A0ABP7HDB7</accession>
<keyword evidence="6" id="KW-1185">Reference proteome</keyword>
<evidence type="ECO:0000256" key="3">
    <source>
        <dbReference type="RuleBase" id="RU361235"/>
    </source>
</evidence>
<feature type="domain" description="Carboxylesterase type B" evidence="4">
    <location>
        <begin position="38"/>
        <end position="519"/>
    </location>
</feature>
<dbReference type="Pfam" id="PF00135">
    <property type="entry name" value="COesterase"/>
    <property type="match status" value="1"/>
</dbReference>
<dbReference type="InterPro" id="IPR019826">
    <property type="entry name" value="Carboxylesterase_B_AS"/>
</dbReference>
<dbReference type="EC" id="3.1.1.-" evidence="3"/>
<dbReference type="PROSITE" id="PS00941">
    <property type="entry name" value="CARBOXYLESTERASE_B_2"/>
    <property type="match status" value="1"/>
</dbReference>
<evidence type="ECO:0000259" key="4">
    <source>
        <dbReference type="Pfam" id="PF00135"/>
    </source>
</evidence>
<evidence type="ECO:0000256" key="1">
    <source>
        <dbReference type="ARBA" id="ARBA00005964"/>
    </source>
</evidence>
<comment type="similarity">
    <text evidence="1 3">Belongs to the type-B carboxylesterase/lipase family.</text>
</comment>
<dbReference type="InterPro" id="IPR029058">
    <property type="entry name" value="AB_hydrolase_fold"/>
</dbReference>
<organism evidence="5 6">
    <name type="scientific">Amycolatopsis tucumanensis</name>
    <dbReference type="NCBI Taxonomy" id="401106"/>
    <lineage>
        <taxon>Bacteria</taxon>
        <taxon>Bacillati</taxon>
        <taxon>Actinomycetota</taxon>
        <taxon>Actinomycetes</taxon>
        <taxon>Pseudonocardiales</taxon>
        <taxon>Pseudonocardiaceae</taxon>
        <taxon>Amycolatopsis</taxon>
    </lineage>
</organism>
<feature type="signal peptide" evidence="3">
    <location>
        <begin position="1"/>
        <end position="23"/>
    </location>
</feature>
<gene>
    <name evidence="5" type="ORF">GCM10022380_02880</name>
</gene>
<name>A0ABP7HDB7_9PSEU</name>
<evidence type="ECO:0000313" key="6">
    <source>
        <dbReference type="Proteomes" id="UP001501624"/>
    </source>
</evidence>
<sequence>MRKRLKWLGVAVALAVTATSVVAGTLATANTGRPVPRSLVVQTDAGTVEGKTTGAVDSFLGVPFAAPPVDGLRWQPPQPAPAWQGVRAAADPGPACPQASRPNVNEDCLYLNVYRPARPATERLPVLLWIHGGGFSSGSGGDFDGSLLAETNNLVVVTINYRLGAFGFLNLPGLSQSGAGNYGLLDQVAALKWADRNIDQFGGDRNEVTIAGLSAGGHSVCALLSSPLTHGLVDGAIIQSGGCPSHTVAESQADSARFADDAGCGAAADPVACLRAKPAAEILQSSAGFRGGILSGPLPTAGVPELPIAPLTAIQTGRFERVPLLIGSTRDEVRGWAQPFRGATPDQYLKSLEYLFGDRAADVAEQYPLSDFPAQDTVAYALGAVWTDSSVFYGLGGCQYAQLAQQASKYQPKTFLYRFDGRNPAGTTNPTGFDVGASHAADQAYLWPTATSVYDRDKLRLSAEMVRYWGAFVRQGTPDAAGQAEWPSVRSDRAMVLQPGGSSTVTSATFAATQHCDLWNSMSYPWLDTDPDKLAQQLGVVSR</sequence>
<dbReference type="InterPro" id="IPR019819">
    <property type="entry name" value="Carboxylesterase_B_CS"/>
</dbReference>
<dbReference type="PANTHER" id="PTHR11559">
    <property type="entry name" value="CARBOXYLESTERASE"/>
    <property type="match status" value="1"/>
</dbReference>
<keyword evidence="2 3" id="KW-0378">Hydrolase</keyword>
<dbReference type="PROSITE" id="PS00122">
    <property type="entry name" value="CARBOXYLESTERASE_B_1"/>
    <property type="match status" value="1"/>
</dbReference>